<dbReference type="Proteomes" id="UP001199659">
    <property type="component" value="Chromosome"/>
</dbReference>
<name>A0ABY3S1T9_9ENTR</name>
<keyword evidence="2" id="KW-1185">Reference proteome</keyword>
<accession>A0ABY3S1T9</accession>
<proteinExistence type="predicted"/>
<organism evidence="1 2">
    <name type="scientific">Pseudocitrobacter corydidari</name>
    <dbReference type="NCBI Taxonomy" id="2891570"/>
    <lineage>
        <taxon>Bacteria</taxon>
        <taxon>Pseudomonadati</taxon>
        <taxon>Pseudomonadota</taxon>
        <taxon>Gammaproteobacteria</taxon>
        <taxon>Enterobacterales</taxon>
        <taxon>Enterobacteriaceae</taxon>
        <taxon>Pseudocitrobacter</taxon>
    </lineage>
</organism>
<reference evidence="1 2" key="1">
    <citation type="journal article" date="2022" name="Int. J. Syst. Evol. Microbiol.">
        <title>Pseudocitrobacter corydidari sp. nov., isolated from the Asian emerald cockroach Corydidarum magnifica.</title>
        <authorList>
            <person name="Guzman J."/>
            <person name="Poehlein A."/>
            <person name="Glaeser S.P."/>
            <person name="Schwengers O."/>
            <person name="Blom J."/>
            <person name="Hollensteiner J."/>
            <person name="Kampfer P."/>
            <person name="Vilcinskas A."/>
        </authorList>
    </citation>
    <scope>NUCLEOTIDE SEQUENCE [LARGE SCALE GENOMIC DNA]</scope>
    <source>
        <strain evidence="1">G163CM</strain>
    </source>
</reference>
<gene>
    <name evidence="1" type="ORF">G163CM_13150</name>
</gene>
<protein>
    <submittedName>
        <fullName evidence="1">Uncharacterized protein</fullName>
    </submittedName>
</protein>
<dbReference type="EMBL" id="CP087880">
    <property type="protein sequence ID" value="UGS40617.1"/>
    <property type="molecule type" value="Genomic_DNA"/>
</dbReference>
<evidence type="ECO:0000313" key="1">
    <source>
        <dbReference type="EMBL" id="UGS40617.1"/>
    </source>
</evidence>
<evidence type="ECO:0000313" key="2">
    <source>
        <dbReference type="Proteomes" id="UP001199659"/>
    </source>
</evidence>
<sequence>MWSGAFLYLPLGICLRQIASSTRRNITSSVLYSRSLKADLPYCSLVINPGISPTE</sequence>